<dbReference type="Pfam" id="PF00528">
    <property type="entry name" value="BPD_transp_1"/>
    <property type="match status" value="1"/>
</dbReference>
<keyword evidence="15" id="KW-1185">Reference proteome</keyword>
<dbReference type="RefSeq" id="WP_013043401.1">
    <property type="nucleotide sequence ID" value="NC_014008.1"/>
</dbReference>
<dbReference type="GO" id="GO:0015031">
    <property type="term" value="P:protein transport"/>
    <property type="evidence" value="ECO:0007669"/>
    <property type="project" value="UniProtKB-KW"/>
</dbReference>
<proteinExistence type="inferred from homology"/>
<dbReference type="STRING" id="583355.Caka_1660"/>
<keyword evidence="2 12" id="KW-0813">Transport</keyword>
<keyword evidence="5 12" id="KW-0812">Transmembrane</keyword>
<dbReference type="CDD" id="cd06261">
    <property type="entry name" value="TM_PBP2"/>
    <property type="match status" value="1"/>
</dbReference>
<comment type="similarity">
    <text evidence="10">Belongs to the binding-protein-dependent transport system permease family. OppBC subfamily.</text>
</comment>
<evidence type="ECO:0000256" key="12">
    <source>
        <dbReference type="RuleBase" id="RU363032"/>
    </source>
</evidence>
<evidence type="ECO:0000256" key="3">
    <source>
        <dbReference type="ARBA" id="ARBA00022475"/>
    </source>
</evidence>
<feature type="transmembrane region" description="Helical" evidence="12">
    <location>
        <begin position="34"/>
        <end position="53"/>
    </location>
</feature>
<dbReference type="Proteomes" id="UP000000925">
    <property type="component" value="Chromosome"/>
</dbReference>
<evidence type="ECO:0000313" key="14">
    <source>
        <dbReference type="EMBL" id="ADE54679.1"/>
    </source>
</evidence>
<evidence type="ECO:0000256" key="6">
    <source>
        <dbReference type="ARBA" id="ARBA00022856"/>
    </source>
</evidence>
<evidence type="ECO:0000256" key="9">
    <source>
        <dbReference type="ARBA" id="ARBA00023136"/>
    </source>
</evidence>
<evidence type="ECO:0000256" key="7">
    <source>
        <dbReference type="ARBA" id="ARBA00022927"/>
    </source>
</evidence>
<evidence type="ECO:0000256" key="10">
    <source>
        <dbReference type="ARBA" id="ARBA00024202"/>
    </source>
</evidence>
<dbReference type="PANTHER" id="PTHR43386">
    <property type="entry name" value="OLIGOPEPTIDE TRANSPORT SYSTEM PERMEASE PROTEIN APPC"/>
    <property type="match status" value="1"/>
</dbReference>
<dbReference type="InterPro" id="IPR035906">
    <property type="entry name" value="MetI-like_sf"/>
</dbReference>
<organism evidence="14 15">
    <name type="scientific">Coraliomargarita akajimensis (strain DSM 45221 / IAM 15411 / JCM 23193 / KCTC 12865 / 04OKA010-24)</name>
    <dbReference type="NCBI Taxonomy" id="583355"/>
    <lineage>
        <taxon>Bacteria</taxon>
        <taxon>Pseudomonadati</taxon>
        <taxon>Verrucomicrobiota</taxon>
        <taxon>Opitutia</taxon>
        <taxon>Puniceicoccales</taxon>
        <taxon>Coraliomargaritaceae</taxon>
        <taxon>Coraliomargarita</taxon>
    </lineage>
</organism>
<dbReference type="PROSITE" id="PS50928">
    <property type="entry name" value="ABC_TM1"/>
    <property type="match status" value="1"/>
</dbReference>
<dbReference type="InterPro" id="IPR050366">
    <property type="entry name" value="BP-dependent_transpt_permease"/>
</dbReference>
<evidence type="ECO:0000256" key="4">
    <source>
        <dbReference type="ARBA" id="ARBA00022519"/>
    </source>
</evidence>
<evidence type="ECO:0000256" key="11">
    <source>
        <dbReference type="ARBA" id="ARBA00072251"/>
    </source>
</evidence>
<keyword evidence="6" id="KW-0571">Peptide transport</keyword>
<dbReference type="SUPFAM" id="SSF161098">
    <property type="entry name" value="MetI-like"/>
    <property type="match status" value="1"/>
</dbReference>
<feature type="transmembrane region" description="Helical" evidence="12">
    <location>
        <begin position="131"/>
        <end position="150"/>
    </location>
</feature>
<reference evidence="14 15" key="1">
    <citation type="journal article" date="2010" name="Stand. Genomic Sci.">
        <title>Complete genome sequence of Coraliomargarita akajimensis type strain (04OKA010-24).</title>
        <authorList>
            <person name="Mavromatis K."/>
            <person name="Abt B."/>
            <person name="Brambilla E."/>
            <person name="Lapidus A."/>
            <person name="Copeland A."/>
            <person name="Deshpande S."/>
            <person name="Nolan M."/>
            <person name="Lucas S."/>
            <person name="Tice H."/>
            <person name="Cheng J.F."/>
            <person name="Han C."/>
            <person name="Detter J.C."/>
            <person name="Woyke T."/>
            <person name="Goodwin L."/>
            <person name="Pitluck S."/>
            <person name="Held B."/>
            <person name="Brettin T."/>
            <person name="Tapia R."/>
            <person name="Ivanova N."/>
            <person name="Mikhailova N."/>
            <person name="Pati A."/>
            <person name="Liolios K."/>
            <person name="Chen A."/>
            <person name="Palaniappan K."/>
            <person name="Land M."/>
            <person name="Hauser L."/>
            <person name="Chang Y.J."/>
            <person name="Jeffries C.D."/>
            <person name="Rohde M."/>
            <person name="Goker M."/>
            <person name="Bristow J."/>
            <person name="Eisen J.A."/>
            <person name="Markowitz V."/>
            <person name="Hugenholtz P."/>
            <person name="Klenk H.P."/>
            <person name="Kyrpides N.C."/>
        </authorList>
    </citation>
    <scope>NUCLEOTIDE SEQUENCE [LARGE SCALE GENOMIC DNA]</scope>
    <source>
        <strain evidence="15">DSM 45221 / IAM 15411 / JCM 23193 / KCTC 12865</strain>
    </source>
</reference>
<dbReference type="eggNOG" id="COG1173">
    <property type="taxonomic scope" value="Bacteria"/>
</dbReference>
<dbReference type="KEGG" id="caa:Caka_1660"/>
<feature type="transmembrane region" description="Helical" evidence="12">
    <location>
        <begin position="156"/>
        <end position="175"/>
    </location>
</feature>
<dbReference type="InterPro" id="IPR000515">
    <property type="entry name" value="MetI-like"/>
</dbReference>
<dbReference type="EMBL" id="CP001998">
    <property type="protein sequence ID" value="ADE54679.1"/>
    <property type="molecule type" value="Genomic_DNA"/>
</dbReference>
<evidence type="ECO:0000256" key="2">
    <source>
        <dbReference type="ARBA" id="ARBA00022448"/>
    </source>
</evidence>
<comment type="subcellular location">
    <subcellularLocation>
        <location evidence="1">Cell inner membrane</location>
        <topology evidence="1">Multi-pass membrane protein</topology>
    </subcellularLocation>
    <subcellularLocation>
        <location evidence="12">Cell membrane</location>
        <topology evidence="12">Multi-pass membrane protein</topology>
    </subcellularLocation>
</comment>
<evidence type="ECO:0000256" key="8">
    <source>
        <dbReference type="ARBA" id="ARBA00022989"/>
    </source>
</evidence>
<accession>D5EJT0</accession>
<dbReference type="OrthoDB" id="9783218at2"/>
<keyword evidence="4" id="KW-0997">Cell inner membrane</keyword>
<feature type="transmembrane region" description="Helical" evidence="12">
    <location>
        <begin position="214"/>
        <end position="239"/>
    </location>
</feature>
<feature type="domain" description="ABC transmembrane type-1" evidence="13">
    <location>
        <begin position="92"/>
        <end position="282"/>
    </location>
</feature>
<dbReference type="Pfam" id="PF12911">
    <property type="entry name" value="OppC_N"/>
    <property type="match status" value="1"/>
</dbReference>
<dbReference type="HOGENOM" id="CLU_028518_1_3_0"/>
<dbReference type="GO" id="GO:0015833">
    <property type="term" value="P:peptide transport"/>
    <property type="evidence" value="ECO:0007669"/>
    <property type="project" value="UniProtKB-KW"/>
</dbReference>
<evidence type="ECO:0000256" key="5">
    <source>
        <dbReference type="ARBA" id="ARBA00022692"/>
    </source>
</evidence>
<dbReference type="InterPro" id="IPR025966">
    <property type="entry name" value="OppC_N"/>
</dbReference>
<protein>
    <recommendedName>
        <fullName evidence="11">Oligopeptide transport system permease protein OppC</fullName>
    </recommendedName>
</protein>
<dbReference type="GO" id="GO:0005886">
    <property type="term" value="C:plasma membrane"/>
    <property type="evidence" value="ECO:0007669"/>
    <property type="project" value="UniProtKB-SubCell"/>
</dbReference>
<dbReference type="GO" id="GO:0055085">
    <property type="term" value="P:transmembrane transport"/>
    <property type="evidence" value="ECO:0007669"/>
    <property type="project" value="InterPro"/>
</dbReference>
<dbReference type="Gene3D" id="1.10.3720.10">
    <property type="entry name" value="MetI-like"/>
    <property type="match status" value="1"/>
</dbReference>
<evidence type="ECO:0000256" key="1">
    <source>
        <dbReference type="ARBA" id="ARBA00004429"/>
    </source>
</evidence>
<keyword evidence="7" id="KW-0653">Protein transport</keyword>
<keyword evidence="9 12" id="KW-0472">Membrane</keyword>
<dbReference type="AlphaFoldDB" id="D5EJT0"/>
<keyword evidence="8 12" id="KW-1133">Transmembrane helix</keyword>
<dbReference type="PANTHER" id="PTHR43386:SF2">
    <property type="entry name" value="OLIGOPEPTIDE TRANSPORT SYSTEM PERMEASE PROTEIN OPPC"/>
    <property type="match status" value="1"/>
</dbReference>
<keyword evidence="3" id="KW-1003">Cell membrane</keyword>
<name>D5EJT0_CORAD</name>
<feature type="transmembrane region" description="Helical" evidence="12">
    <location>
        <begin position="259"/>
        <end position="282"/>
    </location>
</feature>
<evidence type="ECO:0000259" key="13">
    <source>
        <dbReference type="PROSITE" id="PS50928"/>
    </source>
</evidence>
<gene>
    <name evidence="14" type="ordered locus">Caka_1660</name>
</gene>
<evidence type="ECO:0000313" key="15">
    <source>
        <dbReference type="Proteomes" id="UP000000925"/>
    </source>
</evidence>
<feature type="transmembrane region" description="Helical" evidence="12">
    <location>
        <begin position="94"/>
        <end position="119"/>
    </location>
</feature>
<sequence>MIKQQREAKAVSVAATSLGQDAWERLKRNNMARIGGTLFAIITALCIVGPWLLPHSYDAQNLAYGAQGPSWQHLLGTDDLGRDLLVRILVGGRISIGVGFAASLVALIIGVSYGALAGYIGGRTESVMMRFVDAVYALPFTMIVIILTVTFDEKSIFLIFMAIGLVEWLTMARIVRGQTKALRQLNYIDAARTMGASHLSILTRHILPNLLGPVIVFTTLTIPAVILLESILSFLGLGVQPPMSSWGILINEGADKIDIYPWLLIFPALFFSLTIFALNFIGDGLRDALDPKESQH</sequence>